<dbReference type="Pfam" id="PF04977">
    <property type="entry name" value="DivIC"/>
    <property type="match status" value="1"/>
</dbReference>
<dbReference type="AlphaFoldDB" id="A0A7C4TY21"/>
<keyword evidence="1" id="KW-0175">Coiled coil</keyword>
<feature type="transmembrane region" description="Helical" evidence="2">
    <location>
        <begin position="7"/>
        <end position="31"/>
    </location>
</feature>
<gene>
    <name evidence="3" type="ORF">ENV82_03750</name>
</gene>
<name>A0A7C4TY21_9BACT</name>
<proteinExistence type="predicted"/>
<reference evidence="3" key="1">
    <citation type="journal article" date="2020" name="mSystems">
        <title>Genome- and Community-Level Interaction Insights into Carbon Utilization and Element Cycling Functions of Hydrothermarchaeota in Hydrothermal Sediment.</title>
        <authorList>
            <person name="Zhou Z."/>
            <person name="Liu Y."/>
            <person name="Xu W."/>
            <person name="Pan J."/>
            <person name="Luo Z.H."/>
            <person name="Li M."/>
        </authorList>
    </citation>
    <scope>NUCLEOTIDE SEQUENCE [LARGE SCALE GENOMIC DNA]</scope>
    <source>
        <strain evidence="3">SpSt-794</strain>
    </source>
</reference>
<accession>A0A7C4TY21</accession>
<keyword evidence="2" id="KW-1133">Transmembrane helix</keyword>
<keyword evidence="2" id="KW-0472">Membrane</keyword>
<evidence type="ECO:0000313" key="3">
    <source>
        <dbReference type="EMBL" id="HGW60526.1"/>
    </source>
</evidence>
<feature type="coiled-coil region" evidence="1">
    <location>
        <begin position="37"/>
        <end position="64"/>
    </location>
</feature>
<sequence>MAKKINIIKIAMFSILIYFLVETSIGSFYLVNTYISYKEKQKELSELKAENDKLKDLVNEANTDDFIEKYVRENLGLARPNETVIYFKPNNENTQSSQNHDNFIKSLLKLFKK</sequence>
<organism evidence="3">
    <name type="scientific">Caldisericum exile</name>
    <dbReference type="NCBI Taxonomy" id="693075"/>
    <lineage>
        <taxon>Bacteria</taxon>
        <taxon>Pseudomonadati</taxon>
        <taxon>Caldisericota/Cryosericota group</taxon>
        <taxon>Caldisericota</taxon>
        <taxon>Caldisericia</taxon>
        <taxon>Caldisericales</taxon>
        <taxon>Caldisericaceae</taxon>
        <taxon>Caldisericum</taxon>
    </lineage>
</organism>
<evidence type="ECO:0000256" key="2">
    <source>
        <dbReference type="SAM" id="Phobius"/>
    </source>
</evidence>
<keyword evidence="2" id="KW-0812">Transmembrane</keyword>
<dbReference type="InterPro" id="IPR007060">
    <property type="entry name" value="FtsL/DivIC"/>
</dbReference>
<dbReference type="EMBL" id="DTHV01000118">
    <property type="protein sequence ID" value="HGW60526.1"/>
    <property type="molecule type" value="Genomic_DNA"/>
</dbReference>
<comment type="caution">
    <text evidence="3">The sequence shown here is derived from an EMBL/GenBank/DDBJ whole genome shotgun (WGS) entry which is preliminary data.</text>
</comment>
<evidence type="ECO:0000256" key="1">
    <source>
        <dbReference type="SAM" id="Coils"/>
    </source>
</evidence>
<protein>
    <submittedName>
        <fullName evidence="3">Septum formation initiator family protein</fullName>
    </submittedName>
</protein>